<evidence type="ECO:0000259" key="2">
    <source>
        <dbReference type="Pfam" id="PF25823"/>
    </source>
</evidence>
<feature type="region of interest" description="Disordered" evidence="1">
    <location>
        <begin position="307"/>
        <end position="353"/>
    </location>
</feature>
<dbReference type="GO" id="GO:0000183">
    <property type="term" value="P:rDNA heterochromatin formation"/>
    <property type="evidence" value="ECO:0007669"/>
    <property type="project" value="EnsemblFungi"/>
</dbReference>
<accession>A0A1G4JMJ2</accession>
<feature type="compositionally biased region" description="Low complexity" evidence="1">
    <location>
        <begin position="339"/>
        <end position="353"/>
    </location>
</feature>
<feature type="compositionally biased region" description="Polar residues" evidence="1">
    <location>
        <begin position="184"/>
        <end position="193"/>
    </location>
</feature>
<protein>
    <submittedName>
        <fullName evidence="3">LADA_0F12508g1_1</fullName>
    </submittedName>
</protein>
<gene>
    <name evidence="3" type="ORF">LADA_0F12508G</name>
</gene>
<feature type="region of interest" description="Disordered" evidence="1">
    <location>
        <begin position="551"/>
        <end position="581"/>
    </location>
</feature>
<evidence type="ECO:0000313" key="3">
    <source>
        <dbReference type="EMBL" id="SCU91850.1"/>
    </source>
</evidence>
<feature type="compositionally biased region" description="Low complexity" evidence="1">
    <location>
        <begin position="167"/>
        <end position="177"/>
    </location>
</feature>
<dbReference type="GO" id="GO:0000781">
    <property type="term" value="C:chromosome, telomeric region"/>
    <property type="evidence" value="ECO:0007669"/>
    <property type="project" value="GOC"/>
</dbReference>
<dbReference type="InterPro" id="IPR042403">
    <property type="entry name" value="Spt21/Ams2"/>
</dbReference>
<dbReference type="GO" id="GO:0006357">
    <property type="term" value="P:regulation of transcription by RNA polymerase II"/>
    <property type="evidence" value="ECO:0007669"/>
    <property type="project" value="EnsemblFungi"/>
</dbReference>
<dbReference type="GO" id="GO:0030466">
    <property type="term" value="P:silent mating-type cassette heterochromatin formation"/>
    <property type="evidence" value="ECO:0007669"/>
    <property type="project" value="EnsemblFungi"/>
</dbReference>
<evidence type="ECO:0000256" key="1">
    <source>
        <dbReference type="SAM" id="MobiDB-lite"/>
    </source>
</evidence>
<dbReference type="GO" id="GO:0031509">
    <property type="term" value="P:subtelomeric heterochromatin formation"/>
    <property type="evidence" value="ECO:0007669"/>
    <property type="project" value="EnsemblFungi"/>
</dbReference>
<dbReference type="OrthoDB" id="3199820at2759"/>
<dbReference type="EMBL" id="LT598458">
    <property type="protein sequence ID" value="SCU91850.1"/>
    <property type="molecule type" value="Genomic_DNA"/>
</dbReference>
<feature type="domain" description="Ams2/SPT21 N-terminal" evidence="2">
    <location>
        <begin position="2"/>
        <end position="161"/>
    </location>
</feature>
<organism evidence="3 4">
    <name type="scientific">Lachancea dasiensis</name>
    <dbReference type="NCBI Taxonomy" id="1072105"/>
    <lineage>
        <taxon>Eukaryota</taxon>
        <taxon>Fungi</taxon>
        <taxon>Dikarya</taxon>
        <taxon>Ascomycota</taxon>
        <taxon>Saccharomycotina</taxon>
        <taxon>Saccharomycetes</taxon>
        <taxon>Saccharomycetales</taxon>
        <taxon>Saccharomycetaceae</taxon>
        <taxon>Lachancea</taxon>
    </lineage>
</organism>
<feature type="region of interest" description="Disordered" evidence="1">
    <location>
        <begin position="626"/>
        <end position="675"/>
    </location>
</feature>
<dbReference type="Pfam" id="PF25823">
    <property type="entry name" value="Ams2-SPT21_N"/>
    <property type="match status" value="1"/>
</dbReference>
<proteinExistence type="predicted"/>
<name>A0A1G4JMJ2_9SACH</name>
<dbReference type="AlphaFoldDB" id="A0A1G4JMJ2"/>
<dbReference type="InterPro" id="IPR057725">
    <property type="entry name" value="Ams2-SPT21_N"/>
</dbReference>
<dbReference type="PANTHER" id="PTHR39147">
    <property type="entry name" value="PROTEIN SPT21"/>
    <property type="match status" value="1"/>
</dbReference>
<feature type="compositionally biased region" description="Polar residues" evidence="1">
    <location>
        <begin position="551"/>
        <end position="565"/>
    </location>
</feature>
<reference evidence="3 4" key="1">
    <citation type="submission" date="2016-03" db="EMBL/GenBank/DDBJ databases">
        <authorList>
            <person name="Devillers H."/>
        </authorList>
    </citation>
    <scope>NUCLEOTIDE SEQUENCE [LARGE SCALE GENOMIC DNA]</scope>
    <source>
        <strain evidence="3">CBS 10888</strain>
    </source>
</reference>
<feature type="region of interest" description="Disordered" evidence="1">
    <location>
        <begin position="167"/>
        <end position="205"/>
    </location>
</feature>
<feature type="region of interest" description="Disordered" evidence="1">
    <location>
        <begin position="462"/>
        <end position="496"/>
    </location>
</feature>
<dbReference type="Proteomes" id="UP000190274">
    <property type="component" value="Chromosome F"/>
</dbReference>
<sequence length="675" mass="74499">MTTPMSLKVLYTVDKEASPYLTRSKAPVEVRVEQIASPSNDGSQIKVGVVVLSDVLDEICASSPELFSPGADTSIDYNVYCRDICEIDEPLVSYGLLSRLREDSQPTASASNAAPDANWHLVMGRVCSNFSAMLRFQNTDNSASQNQLQQTLEVKLRFSQVATANSSRRSSISGNSSAVPMIKKTSSASTSGTVGRRPTKATELGKPNETAAPVMVKRQTNPKPAPKAVRAQSLPIWNQNKNNQFALPANSIAHKIYLADRAAKESDLHLRSDQDKKPVYQISSLQQDNTVQKTKIDDSVSKRFDFITKKKSKMGKPSIKKPVSKSKSSTTKKGRKDSVPNTSTPITSSISASNKSDEVDEFKLLSDDDLVQQLLGKQKGKPLDFFEAERSEKHDETDNKENVPPRMTPVASRFEDLIGMDFPSSRTPSDIEKALSNPKSDDPMEWFNDLFGSPILSQKAVTPTKDPLTCNTIPIDEDDEATKPPTSDIDRTSPMDTLSMPLYELGQRKQVLTNKAVLSCKDQLRRLPLLSRSHIEAQGHDREDDATSVLNFSTSPKASHDSANAGTKRRAPVSSPPIDDEDYVNTYMQETRRKRRAIPSSPTSMFQYQGVEGDGVLPHDHTLQNEEFSIQQGPDGGDMDSTPATQYRSSDGENTKHDHDAPVITNRQFSHIQHL</sequence>
<keyword evidence="4" id="KW-1185">Reference proteome</keyword>
<feature type="compositionally biased region" description="Basic residues" evidence="1">
    <location>
        <begin position="309"/>
        <end position="335"/>
    </location>
</feature>
<dbReference type="PANTHER" id="PTHR39147:SF1">
    <property type="entry name" value="PROTEIN SPT21"/>
    <property type="match status" value="1"/>
</dbReference>
<feature type="compositionally biased region" description="Basic and acidic residues" evidence="1">
    <location>
        <begin position="650"/>
        <end position="661"/>
    </location>
</feature>
<feature type="compositionally biased region" description="Polar residues" evidence="1">
    <location>
        <begin position="665"/>
        <end position="675"/>
    </location>
</feature>
<evidence type="ECO:0000313" key="4">
    <source>
        <dbReference type="Proteomes" id="UP000190274"/>
    </source>
</evidence>